<keyword evidence="3" id="KW-1185">Reference proteome</keyword>
<comment type="caution">
    <text evidence="2">The sequence shown here is derived from an EMBL/GenBank/DDBJ whole genome shotgun (WGS) entry which is preliminary data.</text>
</comment>
<keyword evidence="1" id="KW-0732">Signal</keyword>
<evidence type="ECO:0000256" key="1">
    <source>
        <dbReference type="SAM" id="SignalP"/>
    </source>
</evidence>
<evidence type="ECO:0000313" key="3">
    <source>
        <dbReference type="Proteomes" id="UP001200145"/>
    </source>
</evidence>
<protein>
    <submittedName>
        <fullName evidence="2">DUF1326 domain-containing protein</fullName>
    </submittedName>
</protein>
<dbReference type="EMBL" id="JAKEVY010000001">
    <property type="protein sequence ID" value="MCF1713258.1"/>
    <property type="molecule type" value="Genomic_DNA"/>
</dbReference>
<sequence>MKTTTLLCTAMLLLLAGFQQKKPAPKWALKATYHESCSCNAPCPCPFGLPMTNSFCKLNSLLDIHEGYYNNIKLDSVQVILSGSAGQWGEYYFAETTSKEQKEAVETILKIVRIASFDTVLNSKRTTINYEKTEDKISFSTSHIKVDMSMVKGNNNQPVIVQNLKGKLFENYIPHLSHTNIRSFSDTTNNFSFKKKAGFTAEWNLTDSNFQNQ</sequence>
<feature type="chain" id="PRO_5046466391" evidence="1">
    <location>
        <begin position="22"/>
        <end position="213"/>
    </location>
</feature>
<proteinExistence type="predicted"/>
<dbReference type="Proteomes" id="UP001200145">
    <property type="component" value="Unassembled WGS sequence"/>
</dbReference>
<feature type="signal peptide" evidence="1">
    <location>
        <begin position="1"/>
        <end position="21"/>
    </location>
</feature>
<dbReference type="Pfam" id="PF07040">
    <property type="entry name" value="DUF1326"/>
    <property type="match status" value="1"/>
</dbReference>
<name>A0ABS9BDY6_9BACT</name>
<reference evidence="2 3" key="1">
    <citation type="submission" date="2022-01" db="EMBL/GenBank/DDBJ databases">
        <title>Flavihumibacter sp. nov., isolated from sediment of a river.</title>
        <authorList>
            <person name="Liu H."/>
        </authorList>
    </citation>
    <scope>NUCLEOTIDE SEQUENCE [LARGE SCALE GENOMIC DNA]</scope>
    <source>
        <strain evidence="2 3">RY-1</strain>
    </source>
</reference>
<dbReference type="InterPro" id="IPR009758">
    <property type="entry name" value="DUF1326"/>
</dbReference>
<dbReference type="RefSeq" id="WP_234863766.1">
    <property type="nucleotide sequence ID" value="NZ_JAKEVY010000001.1"/>
</dbReference>
<organism evidence="2 3">
    <name type="scientific">Flavihumibacter fluminis</name>
    <dbReference type="NCBI Taxonomy" id="2909236"/>
    <lineage>
        <taxon>Bacteria</taxon>
        <taxon>Pseudomonadati</taxon>
        <taxon>Bacteroidota</taxon>
        <taxon>Chitinophagia</taxon>
        <taxon>Chitinophagales</taxon>
        <taxon>Chitinophagaceae</taxon>
        <taxon>Flavihumibacter</taxon>
    </lineage>
</organism>
<gene>
    <name evidence="2" type="ORF">L0U88_01290</name>
</gene>
<accession>A0ABS9BDY6</accession>
<evidence type="ECO:0000313" key="2">
    <source>
        <dbReference type="EMBL" id="MCF1713258.1"/>
    </source>
</evidence>